<reference evidence="11 12" key="1">
    <citation type="submission" date="2015-01" db="EMBL/GenBank/DDBJ databases">
        <title>The Genome Sequence of Fonsecaea pedrosoi CBS 271.37.</title>
        <authorList>
            <consortium name="The Broad Institute Genomics Platform"/>
            <person name="Cuomo C."/>
            <person name="de Hoog S."/>
            <person name="Gorbushina A."/>
            <person name="Stielow B."/>
            <person name="Teixiera M."/>
            <person name="Abouelleil A."/>
            <person name="Chapman S.B."/>
            <person name="Priest M."/>
            <person name="Young S.K."/>
            <person name="Wortman J."/>
            <person name="Nusbaum C."/>
            <person name="Birren B."/>
        </authorList>
    </citation>
    <scope>NUCLEOTIDE SEQUENCE [LARGE SCALE GENOMIC DNA]</scope>
    <source>
        <strain evidence="11 12">CBS 271.37</strain>
    </source>
</reference>
<evidence type="ECO:0000256" key="2">
    <source>
        <dbReference type="ARBA" id="ARBA00013184"/>
    </source>
</evidence>
<keyword evidence="12" id="KW-1185">Reference proteome</keyword>
<organism evidence="11 12">
    <name type="scientific">Fonsecaea pedrosoi CBS 271.37</name>
    <dbReference type="NCBI Taxonomy" id="1442368"/>
    <lineage>
        <taxon>Eukaryota</taxon>
        <taxon>Fungi</taxon>
        <taxon>Dikarya</taxon>
        <taxon>Ascomycota</taxon>
        <taxon>Pezizomycotina</taxon>
        <taxon>Eurotiomycetes</taxon>
        <taxon>Chaetothyriomycetidae</taxon>
        <taxon>Chaetothyriales</taxon>
        <taxon>Herpotrichiellaceae</taxon>
        <taxon>Fonsecaea</taxon>
    </lineage>
</organism>
<dbReference type="VEuPathDB" id="FungiDB:Z517_05954"/>
<feature type="region of interest" description="Disordered" evidence="10">
    <location>
        <begin position="480"/>
        <end position="509"/>
    </location>
</feature>
<evidence type="ECO:0000256" key="8">
    <source>
        <dbReference type="ARBA" id="ARBA00023242"/>
    </source>
</evidence>
<name>A0A0D2EYN1_9EURO</name>
<feature type="compositionally biased region" description="Polar residues" evidence="10">
    <location>
        <begin position="310"/>
        <end position="345"/>
    </location>
</feature>
<dbReference type="RefSeq" id="XP_013283150.1">
    <property type="nucleotide sequence ID" value="XM_013427696.1"/>
</dbReference>
<protein>
    <recommendedName>
        <fullName evidence="2">histone acetyltransferase</fullName>
        <ecNumber evidence="2">2.3.1.48</ecNumber>
    </recommendedName>
</protein>
<keyword evidence="7" id="KW-0804">Transcription</keyword>
<evidence type="ECO:0000256" key="3">
    <source>
        <dbReference type="ARBA" id="ARBA00022679"/>
    </source>
</evidence>
<keyword evidence="8" id="KW-0539">Nucleus</keyword>
<evidence type="ECO:0000256" key="10">
    <source>
        <dbReference type="SAM" id="MobiDB-lite"/>
    </source>
</evidence>
<evidence type="ECO:0000256" key="1">
    <source>
        <dbReference type="ARBA" id="ARBA00004123"/>
    </source>
</evidence>
<dbReference type="SMART" id="SM01250">
    <property type="entry name" value="KAT11"/>
    <property type="match status" value="1"/>
</dbReference>
<sequence>MSEKSSLPSRLSAALPVGLELRVYHLSTPPTRAPALFAPLKGHDEDATFCESHFLAVSSQNEDKEILAYAVEVLVFTTQSLVTIFVSKADSSGFTSRLNQPKNYPSAISTVTSTFIQFLLEPRLTSPRVVVSLFARSQNQYLFPGSSENAGKHILDDRRLIKWWCRVLDIVMRQPREDVVATAHLLVPGYDKSGVKTFFPPSSQTDSSSDPKWVDSYPVSLLVPDPLVPPRHVVPRLPDDPKARFLEDLDEFVDEKGEWRGVKTLDQFWETMSYRQECSAGRVVGFVWLVFSRGQTEHTTLNELGKTGHTENLASQPTKPSQITPANSQQQHETCNTGIGSSTASILKMNAELNSPPSSSPIHPDSESKAIENGQNADHSAPVPDVAEESMLPTTGATQGELLIDATQYQALMEHLLQTDFAHEVPAAHATKSWIDKALELSRAASFGHPIRGRAMPVLAPPTAPGIVSSAQVNVLTGVRKKRKADTMDNGTTTTTTTTTTTNNTSAPGITQAVTSTTANTLPNKLITKKPKT</sequence>
<feature type="region of interest" description="Disordered" evidence="10">
    <location>
        <begin position="307"/>
        <end position="382"/>
    </location>
</feature>
<evidence type="ECO:0000313" key="11">
    <source>
        <dbReference type="EMBL" id="KIW79342.1"/>
    </source>
</evidence>
<dbReference type="InterPro" id="IPR016849">
    <property type="entry name" value="Rtt109"/>
</dbReference>
<comment type="catalytic activity">
    <reaction evidence="9">
        <text>L-lysyl-[histone] + acetyl-CoA = N(6)-acetyl-L-lysyl-[histone] + CoA + H(+)</text>
        <dbReference type="Rhea" id="RHEA:21992"/>
        <dbReference type="Rhea" id="RHEA-COMP:9845"/>
        <dbReference type="Rhea" id="RHEA-COMP:11338"/>
        <dbReference type="ChEBI" id="CHEBI:15378"/>
        <dbReference type="ChEBI" id="CHEBI:29969"/>
        <dbReference type="ChEBI" id="CHEBI:57287"/>
        <dbReference type="ChEBI" id="CHEBI:57288"/>
        <dbReference type="ChEBI" id="CHEBI:61930"/>
        <dbReference type="EC" id="2.3.1.48"/>
    </reaction>
    <physiologicalReaction direction="left-to-right" evidence="9">
        <dbReference type="Rhea" id="RHEA:21993"/>
    </physiologicalReaction>
</comment>
<dbReference type="PANTHER" id="PTHR31571:SF2">
    <property type="entry name" value="HISTONE ACETYLTRANSFERASE RTT109"/>
    <property type="match status" value="1"/>
</dbReference>
<dbReference type="GO" id="GO:0006974">
    <property type="term" value="P:DNA damage response"/>
    <property type="evidence" value="ECO:0007669"/>
    <property type="project" value="UniProtKB-KW"/>
</dbReference>
<keyword evidence="3" id="KW-0808">Transferase</keyword>
<dbReference type="GO" id="GO:0006355">
    <property type="term" value="P:regulation of DNA-templated transcription"/>
    <property type="evidence" value="ECO:0007669"/>
    <property type="project" value="InterPro"/>
</dbReference>
<dbReference type="GeneID" id="25305444"/>
<gene>
    <name evidence="11" type="ORF">Z517_05954</name>
</gene>
<evidence type="ECO:0000256" key="9">
    <source>
        <dbReference type="ARBA" id="ARBA00048940"/>
    </source>
</evidence>
<proteinExistence type="predicted"/>
<keyword evidence="5" id="KW-0007">Acetylation</keyword>
<comment type="subcellular location">
    <subcellularLocation>
        <location evidence="1">Nucleus</location>
    </subcellularLocation>
</comment>
<dbReference type="InterPro" id="IPR051236">
    <property type="entry name" value="HAT_RTT109-like"/>
</dbReference>
<dbReference type="EC" id="2.3.1.48" evidence="2"/>
<dbReference type="InterPro" id="IPR013178">
    <property type="entry name" value="Histone_AcTrfase_Rtt109/CBP"/>
</dbReference>
<dbReference type="GO" id="GO:0032931">
    <property type="term" value="F:histone H3K56 acetyltransferase activity"/>
    <property type="evidence" value="ECO:0007669"/>
    <property type="project" value="TreeGrafter"/>
</dbReference>
<dbReference type="Proteomes" id="UP000053029">
    <property type="component" value="Unassembled WGS sequence"/>
</dbReference>
<dbReference type="HOGENOM" id="CLU_511984_0_0_1"/>
<keyword evidence="4" id="KW-0227">DNA damage</keyword>
<dbReference type="PANTHER" id="PTHR31571">
    <property type="entry name" value="ALTERED INHERITANCE OF MITOCHONDRIA PROTEIN 6"/>
    <property type="match status" value="1"/>
</dbReference>
<dbReference type="Pfam" id="PF08214">
    <property type="entry name" value="HAT_KAT11"/>
    <property type="match status" value="1"/>
</dbReference>
<dbReference type="PROSITE" id="PS51728">
    <property type="entry name" value="RTT109_HAT"/>
    <property type="match status" value="1"/>
</dbReference>
<evidence type="ECO:0000256" key="7">
    <source>
        <dbReference type="ARBA" id="ARBA00023163"/>
    </source>
</evidence>
<dbReference type="GO" id="GO:0005634">
    <property type="term" value="C:nucleus"/>
    <property type="evidence" value="ECO:0007669"/>
    <property type="project" value="UniProtKB-SubCell"/>
</dbReference>
<evidence type="ECO:0000256" key="5">
    <source>
        <dbReference type="ARBA" id="ARBA00022990"/>
    </source>
</evidence>
<keyword evidence="6" id="KW-0805">Transcription regulation</keyword>
<accession>A0A0D2EYN1</accession>
<evidence type="ECO:0000313" key="12">
    <source>
        <dbReference type="Proteomes" id="UP000053029"/>
    </source>
</evidence>
<dbReference type="AlphaFoldDB" id="A0A0D2EYN1"/>
<evidence type="ECO:0000256" key="6">
    <source>
        <dbReference type="ARBA" id="ARBA00023015"/>
    </source>
</evidence>
<feature type="compositionally biased region" description="Low complexity" evidence="10">
    <location>
        <begin position="492"/>
        <end position="505"/>
    </location>
</feature>
<dbReference type="EMBL" id="KN846972">
    <property type="protein sequence ID" value="KIW79342.1"/>
    <property type="molecule type" value="Genomic_DNA"/>
</dbReference>
<dbReference type="OrthoDB" id="3361892at2759"/>
<evidence type="ECO:0000256" key="4">
    <source>
        <dbReference type="ARBA" id="ARBA00022763"/>
    </source>
</evidence>
<dbReference type="STRING" id="1442368.A0A0D2EYN1"/>